<name>A0A9D2IKI1_9FIRM</name>
<evidence type="ECO:0000256" key="4">
    <source>
        <dbReference type="ARBA" id="ARBA00023239"/>
    </source>
</evidence>
<evidence type="ECO:0000256" key="3">
    <source>
        <dbReference type="ARBA" id="ARBA00022764"/>
    </source>
</evidence>
<dbReference type="SUPFAM" id="SSF48230">
    <property type="entry name" value="Chondroitin AC/alginate lyase"/>
    <property type="match status" value="1"/>
</dbReference>
<proteinExistence type="predicted"/>
<dbReference type="EMBL" id="DXCD01000252">
    <property type="protein sequence ID" value="HIZ14221.1"/>
    <property type="molecule type" value="Genomic_DNA"/>
</dbReference>
<evidence type="ECO:0000256" key="2">
    <source>
        <dbReference type="ARBA" id="ARBA00022729"/>
    </source>
</evidence>
<evidence type="ECO:0000256" key="1">
    <source>
        <dbReference type="ARBA" id="ARBA00004418"/>
    </source>
</evidence>
<dbReference type="PANTHER" id="PTHR39210:SF1">
    <property type="entry name" value="HEPARIN-SULFATE LYASE"/>
    <property type="match status" value="1"/>
</dbReference>
<sequence length="633" mass="71410">MVKESIERTHYKENFIPCPDISGRQTWEGLPARLREALIHSGEQYLGHTFPTLTASDYMEFSKTGNRSHYEDRMFGKRRILNALVLAECTENKGRFLKDILNGIYSILEESTWCVPAHNTYIRDTPQEPLPDYSRPVVDLFAGETAAVLAAAEYLLRPVLAQVSPFISGDIDFRLRERIFAPYLERHFWWMGDGKGQMNNWTVWITQNLLLAAFTRPDPVLPAETKEEILQKAARSVDYFLDEYGEDGCCDEGAQYYERAGVSLYHCLDIMDRVTKGSLADIFRQPKICNIADYIRKVHIRDDRYINFADCSLRAGRRGAGEYLFGKRTGQPALSAFAAADFLKDENRLLTDEQNLYRRIVQIMYWEEMTSEGEQAAADESCPCREDGREDAWFESTGLLVSRDEHLLLAVKAGDNGDSHNHNDAGSFIICKDGTPLFIDLGVETYCGKTFSDRRYEIWTMQSRYHNLPAFGGFLQQAGSEFAASDVTCTINDGESRLAMELAGAYRLPGSDRGCVPAPDGALSLIDGAGQIRSYTRSAALIKGEKIVIQDHYDGSLPAVLSLMTKDAPCIRQTEEDQWELSFGELAVCMVTGASKLEAEDIPLTDPKLRDVWGENVCRILAEIREGIRLEIR</sequence>
<organism evidence="6 7">
    <name type="scientific">Candidatus Mediterraneibacter stercorigallinarum</name>
    <dbReference type="NCBI Taxonomy" id="2838686"/>
    <lineage>
        <taxon>Bacteria</taxon>
        <taxon>Bacillati</taxon>
        <taxon>Bacillota</taxon>
        <taxon>Clostridia</taxon>
        <taxon>Lachnospirales</taxon>
        <taxon>Lachnospiraceae</taxon>
        <taxon>Mediterraneibacter</taxon>
    </lineage>
</organism>
<reference evidence="6" key="1">
    <citation type="journal article" date="2021" name="PeerJ">
        <title>Extensive microbial diversity within the chicken gut microbiome revealed by metagenomics and culture.</title>
        <authorList>
            <person name="Gilroy R."/>
            <person name="Ravi A."/>
            <person name="Getino M."/>
            <person name="Pursley I."/>
            <person name="Horton D.L."/>
            <person name="Alikhan N.F."/>
            <person name="Baker D."/>
            <person name="Gharbi K."/>
            <person name="Hall N."/>
            <person name="Watson M."/>
            <person name="Adriaenssens E.M."/>
            <person name="Foster-Nyarko E."/>
            <person name="Jarju S."/>
            <person name="Secka A."/>
            <person name="Antonio M."/>
            <person name="Oren A."/>
            <person name="Chaudhuri R.R."/>
            <person name="La Ragione R."/>
            <person name="Hildebrand F."/>
            <person name="Pallen M.J."/>
        </authorList>
    </citation>
    <scope>NUCLEOTIDE SEQUENCE</scope>
    <source>
        <strain evidence="6">ChiGjej1B1-13045</strain>
    </source>
</reference>
<dbReference type="InterPro" id="IPR012480">
    <property type="entry name" value="Hepar_II_III_C"/>
</dbReference>
<accession>A0A9D2IKI1</accession>
<dbReference type="GO" id="GO:0042597">
    <property type="term" value="C:periplasmic space"/>
    <property type="evidence" value="ECO:0007669"/>
    <property type="project" value="UniProtKB-SubCell"/>
</dbReference>
<dbReference type="InterPro" id="IPR008929">
    <property type="entry name" value="Chondroitin_lyas"/>
</dbReference>
<reference evidence="6" key="2">
    <citation type="submission" date="2021-04" db="EMBL/GenBank/DDBJ databases">
        <authorList>
            <person name="Gilroy R."/>
        </authorList>
    </citation>
    <scope>NUCLEOTIDE SEQUENCE</scope>
    <source>
        <strain evidence="6">ChiGjej1B1-13045</strain>
    </source>
</reference>
<comment type="caution">
    <text evidence="6">The sequence shown here is derived from an EMBL/GenBank/DDBJ whole genome shotgun (WGS) entry which is preliminary data.</text>
</comment>
<keyword evidence="2" id="KW-0732">Signal</keyword>
<dbReference type="Gene3D" id="2.70.98.70">
    <property type="match status" value="1"/>
</dbReference>
<keyword evidence="3" id="KW-0574">Periplasm</keyword>
<feature type="domain" description="Heparinase II/III-like C-terminal" evidence="5">
    <location>
        <begin position="388"/>
        <end position="467"/>
    </location>
</feature>
<dbReference type="AlphaFoldDB" id="A0A9D2IKI1"/>
<keyword evidence="4" id="KW-0456">Lyase</keyword>
<gene>
    <name evidence="6" type="ORF">H9817_09895</name>
</gene>
<dbReference type="PANTHER" id="PTHR39210">
    <property type="entry name" value="HEPARIN-SULFATE LYASE"/>
    <property type="match status" value="1"/>
</dbReference>
<dbReference type="Gene3D" id="1.50.10.100">
    <property type="entry name" value="Chondroitin AC/alginate lyase"/>
    <property type="match status" value="1"/>
</dbReference>
<comment type="subcellular location">
    <subcellularLocation>
        <location evidence="1">Periplasm</location>
    </subcellularLocation>
</comment>
<evidence type="ECO:0000313" key="7">
    <source>
        <dbReference type="Proteomes" id="UP000824017"/>
    </source>
</evidence>
<evidence type="ECO:0000259" key="5">
    <source>
        <dbReference type="Pfam" id="PF07940"/>
    </source>
</evidence>
<protein>
    <submittedName>
        <fullName evidence="6">Heparinase II/III-family protein</fullName>
    </submittedName>
</protein>
<dbReference type="GO" id="GO:0016829">
    <property type="term" value="F:lyase activity"/>
    <property type="evidence" value="ECO:0007669"/>
    <property type="project" value="UniProtKB-KW"/>
</dbReference>
<dbReference type="Pfam" id="PF07940">
    <property type="entry name" value="Hepar_II_III_C"/>
    <property type="match status" value="1"/>
</dbReference>
<evidence type="ECO:0000313" key="6">
    <source>
        <dbReference type="EMBL" id="HIZ14221.1"/>
    </source>
</evidence>
<dbReference type="Proteomes" id="UP000824017">
    <property type="component" value="Unassembled WGS sequence"/>
</dbReference>